<organism evidence="3 4">
    <name type="scientific">Tilletiopsis washingtonensis</name>
    <dbReference type="NCBI Taxonomy" id="58919"/>
    <lineage>
        <taxon>Eukaryota</taxon>
        <taxon>Fungi</taxon>
        <taxon>Dikarya</taxon>
        <taxon>Basidiomycota</taxon>
        <taxon>Ustilaginomycotina</taxon>
        <taxon>Exobasidiomycetes</taxon>
        <taxon>Entylomatales</taxon>
        <taxon>Entylomatales incertae sedis</taxon>
        <taxon>Tilletiopsis</taxon>
    </lineage>
</organism>
<dbReference type="SMART" id="SM00513">
    <property type="entry name" value="SAP"/>
    <property type="match status" value="1"/>
</dbReference>
<protein>
    <recommendedName>
        <fullName evidence="2">SAP domain-containing protein</fullName>
    </recommendedName>
</protein>
<feature type="region of interest" description="Disordered" evidence="1">
    <location>
        <begin position="355"/>
        <end position="390"/>
    </location>
</feature>
<sequence>MSSSLTVDDLRSALDDLGLSTRGHRSELRQRLKKGRARLASPSSGDDEAAAAAVTPPDAPAAARWSPQIDSFLVLDVEATCERGPRERPRAMSFEWPNEIIELPVVLLQWRRISSSSSSSSSVTPATTPRSPPTAPRSLSHLHSPSPQQRHAPRIPLGPRATSGSGGSPAGLASSSAAVDTRDAEAEQAGWELYVVDTFHTHVKPSWRPRLTRFCRELTGVDQATIDAAPPFPQAVNTLRAFLSRHSLLQAPTGPRGASTRTPASSPAKPKARTAFGTPIAPSSSTSVPSSPASSSAHAAPALRPGVAWVTHGMYDLGSFVVKQTWISGMEAVPAFLRGPLIDIRKGVTALIDIDRTPDPSPRKALPAAPPRATAGSTPPTGPAARRPPYRDTTIDGLLALLGLGAFEGRQHSGLADTQNIARLVIECARRVGLAATGAAETASSSSSSSASSGKEGETASSRERPTPSRAAQVAAARRAWKLERAALVPNTNLDRAAAKRWHWMGARAGVVNWTEAEERLTDVEDEEAVVGAIAAKVEGGQVGLDGDSTAQGEGVDIIGALFAKARMASAAGMNGQGGQGQGGDQRAAVDGGQGGAPQFKS</sequence>
<dbReference type="AlphaFoldDB" id="A0A316ZHX9"/>
<name>A0A316ZHX9_9BASI</name>
<dbReference type="PANTHER" id="PTHR23044:SF61">
    <property type="entry name" value="3'-5' EXORIBONUCLEASE 1-RELATED"/>
    <property type="match status" value="1"/>
</dbReference>
<feature type="region of interest" description="Disordered" evidence="1">
    <location>
        <begin position="24"/>
        <end position="63"/>
    </location>
</feature>
<evidence type="ECO:0000313" key="3">
    <source>
        <dbReference type="EMBL" id="PWO01110.1"/>
    </source>
</evidence>
<dbReference type="InterPro" id="IPR003034">
    <property type="entry name" value="SAP_dom"/>
</dbReference>
<dbReference type="GO" id="GO:0003676">
    <property type="term" value="F:nucleic acid binding"/>
    <property type="evidence" value="ECO:0007669"/>
    <property type="project" value="InterPro"/>
</dbReference>
<dbReference type="Proteomes" id="UP000245946">
    <property type="component" value="Unassembled WGS sequence"/>
</dbReference>
<feature type="compositionally biased region" description="Low complexity" evidence="1">
    <location>
        <begin position="116"/>
        <end position="129"/>
    </location>
</feature>
<keyword evidence="4" id="KW-1185">Reference proteome</keyword>
<feature type="compositionally biased region" description="Low complexity" evidence="1">
    <location>
        <begin position="40"/>
        <end position="63"/>
    </location>
</feature>
<feature type="compositionally biased region" description="Low complexity" evidence="1">
    <location>
        <begin position="363"/>
        <end position="387"/>
    </location>
</feature>
<feature type="region of interest" description="Disordered" evidence="1">
    <location>
        <begin position="116"/>
        <end position="183"/>
    </location>
</feature>
<dbReference type="PROSITE" id="PS50800">
    <property type="entry name" value="SAP"/>
    <property type="match status" value="1"/>
</dbReference>
<accession>A0A316ZHX9</accession>
<reference evidence="3 4" key="1">
    <citation type="journal article" date="2018" name="Mol. Biol. Evol.">
        <title>Broad Genomic Sampling Reveals a Smut Pathogenic Ancestry of the Fungal Clade Ustilaginomycotina.</title>
        <authorList>
            <person name="Kijpornyongpan T."/>
            <person name="Mondo S.J."/>
            <person name="Barry K."/>
            <person name="Sandor L."/>
            <person name="Lee J."/>
            <person name="Lipzen A."/>
            <person name="Pangilinan J."/>
            <person name="LaButti K."/>
            <person name="Hainaut M."/>
            <person name="Henrissat B."/>
            <person name="Grigoriev I.V."/>
            <person name="Spatafora J.W."/>
            <person name="Aime M.C."/>
        </authorList>
    </citation>
    <scope>NUCLEOTIDE SEQUENCE [LARGE SCALE GENOMIC DNA]</scope>
    <source>
        <strain evidence="3 4">MCA 4186</strain>
    </source>
</reference>
<dbReference type="InterPro" id="IPR036397">
    <property type="entry name" value="RNaseH_sf"/>
</dbReference>
<dbReference type="OrthoDB" id="448399at2759"/>
<dbReference type="InterPro" id="IPR013520">
    <property type="entry name" value="Ribonucl_H"/>
</dbReference>
<dbReference type="EMBL" id="KZ819283">
    <property type="protein sequence ID" value="PWO01110.1"/>
    <property type="molecule type" value="Genomic_DNA"/>
</dbReference>
<feature type="region of interest" description="Disordered" evidence="1">
    <location>
        <begin position="438"/>
        <end position="476"/>
    </location>
</feature>
<dbReference type="GO" id="GO:0005737">
    <property type="term" value="C:cytoplasm"/>
    <property type="evidence" value="ECO:0007669"/>
    <property type="project" value="UniProtKB-ARBA"/>
</dbReference>
<proteinExistence type="predicted"/>
<dbReference type="RefSeq" id="XP_025601388.1">
    <property type="nucleotide sequence ID" value="XM_025744866.1"/>
</dbReference>
<feature type="compositionally biased region" description="Gly residues" evidence="1">
    <location>
        <begin position="575"/>
        <end position="584"/>
    </location>
</feature>
<gene>
    <name evidence="3" type="ORF">FA09DRAFT_357716</name>
</gene>
<feature type="compositionally biased region" description="Low complexity" evidence="1">
    <location>
        <begin position="136"/>
        <end position="149"/>
    </location>
</feature>
<evidence type="ECO:0000259" key="2">
    <source>
        <dbReference type="PROSITE" id="PS50800"/>
    </source>
</evidence>
<dbReference type="Pfam" id="PF02037">
    <property type="entry name" value="SAP"/>
    <property type="match status" value="1"/>
</dbReference>
<dbReference type="Pfam" id="PF00929">
    <property type="entry name" value="RNase_T"/>
    <property type="match status" value="1"/>
</dbReference>
<dbReference type="STRING" id="58919.A0A316ZHX9"/>
<dbReference type="InterPro" id="IPR051274">
    <property type="entry name" value="3-5_Exoribonuclease"/>
</dbReference>
<feature type="compositionally biased region" description="Basic and acidic residues" evidence="1">
    <location>
        <begin position="455"/>
        <end position="467"/>
    </location>
</feature>
<feature type="region of interest" description="Disordered" evidence="1">
    <location>
        <begin position="573"/>
        <end position="602"/>
    </location>
</feature>
<dbReference type="Gene3D" id="3.30.420.10">
    <property type="entry name" value="Ribonuclease H-like superfamily/Ribonuclease H"/>
    <property type="match status" value="2"/>
</dbReference>
<evidence type="ECO:0000313" key="4">
    <source>
        <dbReference type="Proteomes" id="UP000245946"/>
    </source>
</evidence>
<feature type="compositionally biased region" description="Low complexity" evidence="1">
    <location>
        <begin position="438"/>
        <end position="454"/>
    </location>
</feature>
<feature type="domain" description="SAP" evidence="2">
    <location>
        <begin position="2"/>
        <end position="36"/>
    </location>
</feature>
<feature type="region of interest" description="Disordered" evidence="1">
    <location>
        <begin position="250"/>
        <end position="298"/>
    </location>
</feature>
<dbReference type="SUPFAM" id="SSF53098">
    <property type="entry name" value="Ribonuclease H-like"/>
    <property type="match status" value="1"/>
</dbReference>
<dbReference type="PANTHER" id="PTHR23044">
    <property type="entry name" value="3'-5' EXONUCLEASE ERI1-RELATED"/>
    <property type="match status" value="1"/>
</dbReference>
<evidence type="ECO:0000256" key="1">
    <source>
        <dbReference type="SAM" id="MobiDB-lite"/>
    </source>
</evidence>
<dbReference type="GeneID" id="37272410"/>
<dbReference type="InterPro" id="IPR012337">
    <property type="entry name" value="RNaseH-like_sf"/>
</dbReference>
<dbReference type="SMART" id="SM00479">
    <property type="entry name" value="EXOIII"/>
    <property type="match status" value="1"/>
</dbReference>
<feature type="compositionally biased region" description="Low complexity" evidence="1">
    <location>
        <begin position="279"/>
        <end position="298"/>
    </location>
</feature>